<feature type="domain" description="HYR" evidence="3">
    <location>
        <begin position="847"/>
        <end position="928"/>
    </location>
</feature>
<evidence type="ECO:0000256" key="2">
    <source>
        <dbReference type="SAM" id="MobiDB-lite"/>
    </source>
</evidence>
<dbReference type="InterPro" id="IPR011990">
    <property type="entry name" value="TPR-like_helical_dom_sf"/>
</dbReference>
<proteinExistence type="predicted"/>
<sequence length="1102" mass="115253">MFEAVAYARGILVCCAGAAHDGYWGDIGVRGEMPCRRLTHLDTAPDMCWREAAQYRAPRRPAESPMDEATTPGIHTVDVPTSGPTTGVRASITVGGDLRGQIAVGNNIVQMQIGEVHGNVIMPVDQSVKVDRRPSPLRLLPRRPAAFVDRDGETTTARAVLGDGLSLSFTGGPGIGKSSLLRHLAHQPFIGGSGGIAHLSVRGQPLDDVLHCLFDLCYESDRPYKPTHGQLRHYLQSIDCTILLDDLMGGPDDVAALLDFVPQCRFVISADQLGDLDGLRSVLMSGLSSEFAIEVFANTLGRSLGAQERLAATALSTAVSGVPLSLVQTAAAVRDGLVTLEEAAMTTPELWNEVAARDEPDRRLLATLAALPALRLSAEDLRLASGVADTVARLSDLAASGLVQVAPAPNQEEDGYEVVSGVLESLPAVAVTAARRHVRDYLIAWAQRRPRDPTPTLRVQAGVELLRASAEARRWSDALALARGVDEALALSGRWGTWLQALSVQLTASREISDEAAEAYALHQLGTRSLCLGEVDTARAQLTDALHLREAHGDAAGASVTRHNLGMLPAPPVAGGGDPTSDESWWFRVWSAVRAVPMVVKAFVLLVLTLTVLVTSVALGGWPGASMITKADLIPSALSYQSQLINTASKPLAITVGNPSDETLGIGAVHIAGQHPSDFSITSGTCGRLPADGRCQVSVTFTPTAKGTRKAVLALVLSQAGSEDHREVSLVGTGIVDSGGAMTVVPTRLSFAARPVATSSSAQTVSVRNTTGETRQLGAVRATGVGASDFRLVPGNCRQIKLRRNARCRLQVIFVPSAIGTRSATLRLAVSGEPEVVVPLLGTGVDVSQLPPPTLTVPQAVVQEATGPTGASVVYRATAVDGIGRTLSPMCVPASGSQFAIGTKSVTCTATDIAGHSATAAFQVTVRDTRPPQLELPGDLTVEAESKGGAWVRVRTPSASDVVSGTAKVECSLSSRRGLLGKADGSRLFPLGTTNFDCSATDAAGNTADGTFSVSVVDTTPPDLIVPTESISVEGSSQADGADVDYEVSASDKVDGPITPHCEPASGEHFEFGTKEVTCDATDRSGNTSHASFTVIVNQPVG</sequence>
<dbReference type="AlphaFoldDB" id="A0A4R0K8L9"/>
<dbReference type="InterPro" id="IPR003410">
    <property type="entry name" value="HYR_dom"/>
</dbReference>
<protein>
    <submittedName>
        <fullName evidence="4">Choice-of-anchor D domain-containing protein</fullName>
    </submittedName>
</protein>
<evidence type="ECO:0000313" key="5">
    <source>
        <dbReference type="Proteomes" id="UP000291144"/>
    </source>
</evidence>
<accession>A0A4R0K8L9</accession>
<dbReference type="InterPro" id="IPR013783">
    <property type="entry name" value="Ig-like_fold"/>
</dbReference>
<dbReference type="EMBL" id="SJKB01000023">
    <property type="protein sequence ID" value="TCC51505.1"/>
    <property type="molecule type" value="Genomic_DNA"/>
</dbReference>
<gene>
    <name evidence="4" type="ORF">E0H73_41040</name>
</gene>
<keyword evidence="5" id="KW-1185">Reference proteome</keyword>
<dbReference type="PANTHER" id="PTHR24273:SF32">
    <property type="entry name" value="HYALIN"/>
    <property type="match status" value="1"/>
</dbReference>
<dbReference type="Pfam" id="PF02494">
    <property type="entry name" value="HYR"/>
    <property type="match status" value="2"/>
</dbReference>
<dbReference type="Gene3D" id="1.25.40.10">
    <property type="entry name" value="Tetratricopeptide repeat domain"/>
    <property type="match status" value="1"/>
</dbReference>
<dbReference type="PROSITE" id="PS50825">
    <property type="entry name" value="HYR"/>
    <property type="match status" value="2"/>
</dbReference>
<name>A0A4R0K8L9_9ACTN</name>
<comment type="caution">
    <text evidence="4">The sequence shown here is derived from an EMBL/GenBank/DDBJ whole genome shotgun (WGS) entry which is preliminary data.</text>
</comment>
<dbReference type="InterPro" id="IPR027417">
    <property type="entry name" value="P-loop_NTPase"/>
</dbReference>
<dbReference type="NCBIfam" id="NF012200">
    <property type="entry name" value="choice_anch_D"/>
    <property type="match status" value="2"/>
</dbReference>
<feature type="domain" description="HYR" evidence="3">
    <location>
        <begin position="1017"/>
        <end position="1099"/>
    </location>
</feature>
<dbReference type="OrthoDB" id="9808778at2"/>
<evidence type="ECO:0000256" key="1">
    <source>
        <dbReference type="ARBA" id="ARBA00022737"/>
    </source>
</evidence>
<keyword evidence="1" id="KW-0677">Repeat</keyword>
<feature type="region of interest" description="Disordered" evidence="2">
    <location>
        <begin position="56"/>
        <end position="85"/>
    </location>
</feature>
<dbReference type="SUPFAM" id="SSF52540">
    <property type="entry name" value="P-loop containing nucleoside triphosphate hydrolases"/>
    <property type="match status" value="1"/>
</dbReference>
<evidence type="ECO:0000313" key="4">
    <source>
        <dbReference type="EMBL" id="TCC51505.1"/>
    </source>
</evidence>
<organism evidence="4 5">
    <name type="scientific">Kribbella pittospori</name>
    <dbReference type="NCBI Taxonomy" id="722689"/>
    <lineage>
        <taxon>Bacteria</taxon>
        <taxon>Bacillati</taxon>
        <taxon>Actinomycetota</taxon>
        <taxon>Actinomycetes</taxon>
        <taxon>Propionibacteriales</taxon>
        <taxon>Kribbellaceae</taxon>
        <taxon>Kribbella</taxon>
    </lineage>
</organism>
<evidence type="ECO:0000259" key="3">
    <source>
        <dbReference type="PROSITE" id="PS50825"/>
    </source>
</evidence>
<dbReference type="PANTHER" id="PTHR24273">
    <property type="entry name" value="FI04643P-RELATED"/>
    <property type="match status" value="1"/>
</dbReference>
<dbReference type="Gene3D" id="2.60.40.10">
    <property type="entry name" value="Immunoglobulins"/>
    <property type="match status" value="3"/>
</dbReference>
<reference evidence="4 5" key="1">
    <citation type="submission" date="2019-02" db="EMBL/GenBank/DDBJ databases">
        <title>Kribbella capetownensis sp. nov. and Kribbella speibonae sp. nov., isolated from soil.</title>
        <authorList>
            <person name="Curtis S.M."/>
            <person name="Norton I."/>
            <person name="Everest G.J."/>
            <person name="Meyers P.R."/>
        </authorList>
    </citation>
    <scope>NUCLEOTIDE SEQUENCE [LARGE SCALE GENOMIC DNA]</scope>
    <source>
        <strain evidence="4 5">NRRL B-24813</strain>
    </source>
</reference>
<dbReference type="GO" id="GO:0005975">
    <property type="term" value="P:carbohydrate metabolic process"/>
    <property type="evidence" value="ECO:0007669"/>
    <property type="project" value="UniProtKB-ARBA"/>
</dbReference>
<dbReference type="Proteomes" id="UP000291144">
    <property type="component" value="Unassembled WGS sequence"/>
</dbReference>
<dbReference type="Gene3D" id="3.40.50.300">
    <property type="entry name" value="P-loop containing nucleotide triphosphate hydrolases"/>
    <property type="match status" value="1"/>
</dbReference>